<dbReference type="EMBL" id="CP023004">
    <property type="protein sequence ID" value="AWI08479.1"/>
    <property type="molecule type" value="Genomic_DNA"/>
</dbReference>
<evidence type="ECO:0000256" key="1">
    <source>
        <dbReference type="ARBA" id="ARBA00006611"/>
    </source>
</evidence>
<feature type="domain" description="Type II secretion system protein GspE N-terminal" evidence="6">
    <location>
        <begin position="97"/>
        <end position="184"/>
    </location>
</feature>
<dbReference type="Pfam" id="PF00437">
    <property type="entry name" value="T2SSE"/>
    <property type="match status" value="1"/>
</dbReference>
<dbReference type="PANTHER" id="PTHR30258">
    <property type="entry name" value="TYPE II SECRETION SYSTEM PROTEIN GSPE-RELATED"/>
    <property type="match status" value="1"/>
</dbReference>
<dbReference type="CDD" id="cd01129">
    <property type="entry name" value="PulE-GspE-like"/>
    <property type="match status" value="1"/>
</dbReference>
<dbReference type="SUPFAM" id="SSF160246">
    <property type="entry name" value="EspE N-terminal domain-like"/>
    <property type="match status" value="1"/>
</dbReference>
<feature type="domain" description="Bacterial type II secretion system protein E" evidence="5">
    <location>
        <begin position="192"/>
        <end position="576"/>
    </location>
</feature>
<dbReference type="Gene3D" id="3.30.300.160">
    <property type="entry name" value="Type II secretion system, protein E, N-terminal domain"/>
    <property type="match status" value="1"/>
</dbReference>
<keyword evidence="3" id="KW-0067">ATP-binding</keyword>
<dbReference type="SUPFAM" id="SSF52540">
    <property type="entry name" value="P-loop containing nucleoside triphosphate hydrolases"/>
    <property type="match status" value="1"/>
</dbReference>
<dbReference type="InterPro" id="IPR001482">
    <property type="entry name" value="T2SS/T4SS_dom"/>
</dbReference>
<dbReference type="Gene3D" id="3.30.450.90">
    <property type="match status" value="1"/>
</dbReference>
<dbReference type="InterPro" id="IPR007831">
    <property type="entry name" value="T2SS_GspE_N"/>
</dbReference>
<evidence type="ECO:0000313" key="8">
    <source>
        <dbReference type="Proteomes" id="UP000244896"/>
    </source>
</evidence>
<name>A0A2U8E0V6_9BACT</name>
<comment type="similarity">
    <text evidence="1">Belongs to the GSP E family.</text>
</comment>
<dbReference type="Pfam" id="PF05157">
    <property type="entry name" value="MshEN"/>
    <property type="match status" value="1"/>
</dbReference>
<dbReference type="RefSeq" id="WP_108824287.1">
    <property type="nucleotide sequence ID" value="NZ_CP023004.1"/>
</dbReference>
<proteinExistence type="inferred from homology"/>
<dbReference type="Proteomes" id="UP000244896">
    <property type="component" value="Chromosome"/>
</dbReference>
<evidence type="ECO:0000259" key="6">
    <source>
        <dbReference type="Pfam" id="PF05157"/>
    </source>
</evidence>
<dbReference type="Gene3D" id="3.40.50.300">
    <property type="entry name" value="P-loop containing nucleotide triphosphate hydrolases"/>
    <property type="match status" value="1"/>
</dbReference>
<feature type="region of interest" description="Disordered" evidence="4">
    <location>
        <begin position="1"/>
        <end position="30"/>
    </location>
</feature>
<evidence type="ECO:0000259" key="5">
    <source>
        <dbReference type="Pfam" id="PF00437"/>
    </source>
</evidence>
<dbReference type="PANTHER" id="PTHR30258:SF1">
    <property type="entry name" value="PROTEIN TRANSPORT PROTEIN HOFB HOMOLOG"/>
    <property type="match status" value="1"/>
</dbReference>
<dbReference type="GO" id="GO:0016887">
    <property type="term" value="F:ATP hydrolysis activity"/>
    <property type="evidence" value="ECO:0007669"/>
    <property type="project" value="TreeGrafter"/>
</dbReference>
<keyword evidence="2" id="KW-0547">Nucleotide-binding</keyword>
<evidence type="ECO:0000256" key="2">
    <source>
        <dbReference type="ARBA" id="ARBA00022741"/>
    </source>
</evidence>
<dbReference type="AlphaFoldDB" id="A0A2U8E0V6"/>
<dbReference type="InterPro" id="IPR027417">
    <property type="entry name" value="P-loop_NTPase"/>
</dbReference>
<evidence type="ECO:0000313" key="7">
    <source>
        <dbReference type="EMBL" id="AWI08479.1"/>
    </source>
</evidence>
<evidence type="ECO:0000256" key="3">
    <source>
        <dbReference type="ARBA" id="ARBA00022840"/>
    </source>
</evidence>
<dbReference type="GO" id="GO:0005524">
    <property type="term" value="F:ATP binding"/>
    <property type="evidence" value="ECO:0007669"/>
    <property type="project" value="UniProtKB-KW"/>
</dbReference>
<sequence length="585" mass="63697">MSTLLTKKTPAPGLSKSDNGAVVGGVTPGGKPQSRFESDFLWMPQALRDKGVGASSIKIATDYYNQQGRRSSFGSVLVELGIITPFNLTKLISEHHKLPVITLSSTRISMEVARLLSPTIARRLRVLPMRRNGSMVSLAVSDPSIPGFAEATQALGRYGITVFEYHIAPEAEVLAKLEELYATRADVSDPGRFFDLLVTDAVNMGVSDIHVVPEEVLTQIKFRVDGAMQPYKVIDNAVRESVAARIKMKGGLDIAVKHIPQDGRAKLVLAGKKINLRFSSLPTLYGESVVIRILDQSKGIVPLEKLGMLDDTKAAILGAANAPFGFTYFVGPTGSGKTTSLYSIINTLDVTNYTMMTLEDPVEYEFRNIRQTEVTESLTFGLGLRSLLRQDPDYILVGETRDKETAELSMRAALTGHTGFSTLHANTALGGITRLIDIGVEPSIIIGAVNLFVSQRLIRRLCACKEPHPQSASLAEIHGIKLQADETLYRPKPGGCNICSGSGYKGRVGLYECRPVEPFADIIVRQGKDALRECEAHARELCATETEQTGSSIFRTLRQDGFLKAVQGQTSIEEVIAQTESEDPD</sequence>
<reference evidence="7 8" key="1">
    <citation type="journal article" date="2018" name="Syst. Appl. Microbiol.">
        <title>Ereboglobus luteus gen. nov. sp. nov. from cockroach guts, and new insights into the oxygen relationship of the genera Opitutus and Didymococcus (Verrucomicrobia: Opitutaceae).</title>
        <authorList>
            <person name="Tegtmeier D."/>
            <person name="Belitz A."/>
            <person name="Radek R."/>
            <person name="Heimerl T."/>
            <person name="Brune A."/>
        </authorList>
    </citation>
    <scope>NUCLEOTIDE SEQUENCE [LARGE SCALE GENOMIC DNA]</scope>
    <source>
        <strain evidence="7 8">Ho45</strain>
    </source>
</reference>
<evidence type="ECO:0000256" key="4">
    <source>
        <dbReference type="SAM" id="MobiDB-lite"/>
    </source>
</evidence>
<dbReference type="GO" id="GO:0005886">
    <property type="term" value="C:plasma membrane"/>
    <property type="evidence" value="ECO:0007669"/>
    <property type="project" value="TreeGrafter"/>
</dbReference>
<keyword evidence="8" id="KW-1185">Reference proteome</keyword>
<dbReference type="KEGG" id="elut:CKA38_03730"/>
<accession>A0A2U8E0V6</accession>
<organism evidence="7 8">
    <name type="scientific">Ereboglobus luteus</name>
    <dbReference type="NCBI Taxonomy" id="1796921"/>
    <lineage>
        <taxon>Bacteria</taxon>
        <taxon>Pseudomonadati</taxon>
        <taxon>Verrucomicrobiota</taxon>
        <taxon>Opitutia</taxon>
        <taxon>Opitutales</taxon>
        <taxon>Opitutaceae</taxon>
        <taxon>Ereboglobus</taxon>
    </lineage>
</organism>
<protein>
    <submittedName>
        <fullName evidence="7">Secretion system protein E</fullName>
    </submittedName>
</protein>
<gene>
    <name evidence="7" type="ORF">CKA38_03730</name>
</gene>
<dbReference type="InterPro" id="IPR037257">
    <property type="entry name" value="T2SS_E_N_sf"/>
</dbReference>
<dbReference type="OrthoDB" id="9773102at2"/>